<gene>
    <name evidence="1" type="ORF">LCGC14_0479650</name>
</gene>
<proteinExistence type="predicted"/>
<dbReference type="AlphaFoldDB" id="A0A0F9SF37"/>
<protein>
    <submittedName>
        <fullName evidence="1">Uncharacterized protein</fullName>
    </submittedName>
</protein>
<reference evidence="1" key="1">
    <citation type="journal article" date="2015" name="Nature">
        <title>Complex archaea that bridge the gap between prokaryotes and eukaryotes.</title>
        <authorList>
            <person name="Spang A."/>
            <person name="Saw J.H."/>
            <person name="Jorgensen S.L."/>
            <person name="Zaremba-Niedzwiedzka K."/>
            <person name="Martijn J."/>
            <person name="Lind A.E."/>
            <person name="van Eijk R."/>
            <person name="Schleper C."/>
            <person name="Guy L."/>
            <person name="Ettema T.J."/>
        </authorList>
    </citation>
    <scope>NUCLEOTIDE SEQUENCE</scope>
</reference>
<accession>A0A0F9SF37</accession>
<sequence>MYKPMRAKSILESAIGQIANRLTYGWEKAEIEADMSPIIGASLFAWAWQAATYEPKRLRYASWGQNCYQASCTVYLEKG</sequence>
<evidence type="ECO:0000313" key="1">
    <source>
        <dbReference type="EMBL" id="KKN65649.1"/>
    </source>
</evidence>
<name>A0A0F9SF37_9ZZZZ</name>
<comment type="caution">
    <text evidence="1">The sequence shown here is derived from an EMBL/GenBank/DDBJ whole genome shotgun (WGS) entry which is preliminary data.</text>
</comment>
<dbReference type="EMBL" id="LAZR01000519">
    <property type="protein sequence ID" value="KKN65649.1"/>
    <property type="molecule type" value="Genomic_DNA"/>
</dbReference>
<organism evidence="1">
    <name type="scientific">marine sediment metagenome</name>
    <dbReference type="NCBI Taxonomy" id="412755"/>
    <lineage>
        <taxon>unclassified sequences</taxon>
        <taxon>metagenomes</taxon>
        <taxon>ecological metagenomes</taxon>
    </lineage>
</organism>